<protein>
    <submittedName>
        <fullName evidence="11">Allose ABC transporter ATP-binding protein</fullName>
    </submittedName>
</protein>
<feature type="domain" description="ABC transporter" evidence="10">
    <location>
        <begin position="263"/>
        <end position="504"/>
    </location>
</feature>
<dbReference type="PROSITE" id="PS00211">
    <property type="entry name" value="ABC_TRANSPORTER_1"/>
    <property type="match status" value="1"/>
</dbReference>
<keyword evidence="3" id="KW-1003">Cell membrane</keyword>
<dbReference type="PANTHER" id="PTHR43790:SF3">
    <property type="entry name" value="D-ALLOSE IMPORT ATP-BINDING PROTEIN ALSA-RELATED"/>
    <property type="match status" value="1"/>
</dbReference>
<evidence type="ECO:0000313" key="11">
    <source>
        <dbReference type="EMBL" id="SFL48682.1"/>
    </source>
</evidence>
<dbReference type="Pfam" id="PF00005">
    <property type="entry name" value="ABC_tran"/>
    <property type="match status" value="2"/>
</dbReference>
<dbReference type="FunFam" id="3.40.50.300:FF:000127">
    <property type="entry name" value="Ribose import ATP-binding protein RbsA"/>
    <property type="match status" value="1"/>
</dbReference>
<dbReference type="InterPro" id="IPR003593">
    <property type="entry name" value="AAA+_ATPase"/>
</dbReference>
<evidence type="ECO:0000313" key="12">
    <source>
        <dbReference type="Proteomes" id="UP000199006"/>
    </source>
</evidence>
<dbReference type="GO" id="GO:0005886">
    <property type="term" value="C:plasma membrane"/>
    <property type="evidence" value="ECO:0007669"/>
    <property type="project" value="UniProtKB-SubCell"/>
</dbReference>
<dbReference type="EMBL" id="FOTI01000014">
    <property type="protein sequence ID" value="SFL48682.1"/>
    <property type="molecule type" value="Genomic_DNA"/>
</dbReference>
<dbReference type="STRING" id="29563.SAMN02983006_01285"/>
<evidence type="ECO:0000259" key="10">
    <source>
        <dbReference type="PROSITE" id="PS50893"/>
    </source>
</evidence>
<evidence type="ECO:0000256" key="7">
    <source>
        <dbReference type="ARBA" id="ARBA00022840"/>
    </source>
</evidence>
<dbReference type="InterPro" id="IPR050107">
    <property type="entry name" value="ABC_carbohydrate_import_ATPase"/>
</dbReference>
<evidence type="ECO:0000256" key="1">
    <source>
        <dbReference type="ARBA" id="ARBA00004202"/>
    </source>
</evidence>
<keyword evidence="2" id="KW-0813">Transport</keyword>
<evidence type="ECO:0000256" key="6">
    <source>
        <dbReference type="ARBA" id="ARBA00022741"/>
    </source>
</evidence>
<dbReference type="PANTHER" id="PTHR43790">
    <property type="entry name" value="CARBOHYDRATE TRANSPORT ATP-BINDING PROTEIN MG119-RELATED"/>
    <property type="match status" value="1"/>
</dbReference>
<dbReference type="GO" id="GO:0005524">
    <property type="term" value="F:ATP binding"/>
    <property type="evidence" value="ECO:0007669"/>
    <property type="project" value="UniProtKB-KW"/>
</dbReference>
<keyword evidence="7 11" id="KW-0067">ATP-binding</keyword>
<keyword evidence="6" id="KW-0547">Nucleotide-binding</keyword>
<keyword evidence="12" id="KW-1185">Reference proteome</keyword>
<dbReference type="GO" id="GO:0016887">
    <property type="term" value="F:ATP hydrolysis activity"/>
    <property type="evidence" value="ECO:0007669"/>
    <property type="project" value="InterPro"/>
</dbReference>
<keyword evidence="8" id="KW-1278">Translocase</keyword>
<proteinExistence type="predicted"/>
<evidence type="ECO:0000256" key="3">
    <source>
        <dbReference type="ARBA" id="ARBA00022475"/>
    </source>
</evidence>
<keyword evidence="9" id="KW-0472">Membrane</keyword>
<evidence type="ECO:0000256" key="5">
    <source>
        <dbReference type="ARBA" id="ARBA00022737"/>
    </source>
</evidence>
<dbReference type="RefSeq" id="WP_089861163.1">
    <property type="nucleotide sequence ID" value="NZ_FOTI01000014.1"/>
</dbReference>
<sequence length="511" mass="56310">MAESFLVEMKNVSKSFGGVQALKNVNFSLRAGEVHVLLGENGAGKSTLMKILSGVHNLSAGEFFIKGKKCTNIQPKEAQAKGVSIIHQELSLINELSIAENIFLGRLPAKTKYTIDNKKLYQDTEKVLARVGLKNINAETTVENLKISQKQLIEIAKALSLNSDIIIMDEPTSSLTFEEINKLFEIINNLKKDGVGIVFISHKLDEVMEVGDRVSILKNGEYINTVQINNTNPDQLVSMMVGEELSSSYKHKEKSTAGDKIQLKVENLNKKDRFSNINFEIYTGEILGFFGLIGAGRTEIARAIIGADKKDSGTIKLKNKIVNIKNPYHALKKGIGLIPENRTEEGFCDNLTIWQNSSLPYLLKTSSLSGLTGLLHQKREKQIAVNIVSALNLKCSSLNQSVLELSGGNQQKVVVGKWLEAGIDLFIFDEPTRGIDVGVKHNIYSIIERLANHQKSIMLISSELTELLSVSDRIAVVHEGKIVEIFPISSANKEDIMYAATTGKSKMGVNN</sequence>
<dbReference type="OrthoDB" id="9771863at2"/>
<dbReference type="CDD" id="cd03215">
    <property type="entry name" value="ABC_Carb_Monos_II"/>
    <property type="match status" value="1"/>
</dbReference>
<accession>A0A1I4I2K3</accession>
<dbReference type="InterPro" id="IPR003439">
    <property type="entry name" value="ABC_transporter-like_ATP-bd"/>
</dbReference>
<keyword evidence="5" id="KW-0677">Repeat</keyword>
<evidence type="ECO:0000256" key="9">
    <source>
        <dbReference type="ARBA" id="ARBA00023136"/>
    </source>
</evidence>
<dbReference type="Gene3D" id="3.40.50.300">
    <property type="entry name" value="P-loop containing nucleotide triphosphate hydrolases"/>
    <property type="match status" value="2"/>
</dbReference>
<dbReference type="SUPFAM" id="SSF52540">
    <property type="entry name" value="P-loop containing nucleoside triphosphate hydrolases"/>
    <property type="match status" value="2"/>
</dbReference>
<dbReference type="SMART" id="SM00382">
    <property type="entry name" value="AAA"/>
    <property type="match status" value="2"/>
</dbReference>
<keyword evidence="4" id="KW-0762">Sugar transport</keyword>
<dbReference type="PROSITE" id="PS50893">
    <property type="entry name" value="ABC_TRANSPORTER_2"/>
    <property type="match status" value="2"/>
</dbReference>
<evidence type="ECO:0000256" key="4">
    <source>
        <dbReference type="ARBA" id="ARBA00022597"/>
    </source>
</evidence>
<organism evidence="11 12">
    <name type="scientific">Halanaerobium salsuginis</name>
    <dbReference type="NCBI Taxonomy" id="29563"/>
    <lineage>
        <taxon>Bacteria</taxon>
        <taxon>Bacillati</taxon>
        <taxon>Bacillota</taxon>
        <taxon>Clostridia</taxon>
        <taxon>Halanaerobiales</taxon>
        <taxon>Halanaerobiaceae</taxon>
        <taxon>Halanaerobium</taxon>
    </lineage>
</organism>
<reference evidence="11 12" key="1">
    <citation type="submission" date="2016-10" db="EMBL/GenBank/DDBJ databases">
        <authorList>
            <person name="de Groot N.N."/>
        </authorList>
    </citation>
    <scope>NUCLEOTIDE SEQUENCE [LARGE SCALE GENOMIC DNA]</scope>
    <source>
        <strain evidence="11 12">ATCC 51327</strain>
    </source>
</reference>
<dbReference type="InterPro" id="IPR017871">
    <property type="entry name" value="ABC_transporter-like_CS"/>
</dbReference>
<dbReference type="InterPro" id="IPR027417">
    <property type="entry name" value="P-loop_NTPase"/>
</dbReference>
<dbReference type="CDD" id="cd03216">
    <property type="entry name" value="ABC_Carb_Monos_I"/>
    <property type="match status" value="1"/>
</dbReference>
<feature type="domain" description="ABC transporter" evidence="10">
    <location>
        <begin position="7"/>
        <end position="244"/>
    </location>
</feature>
<evidence type="ECO:0000256" key="8">
    <source>
        <dbReference type="ARBA" id="ARBA00022967"/>
    </source>
</evidence>
<dbReference type="AlphaFoldDB" id="A0A1I4I2K3"/>
<dbReference type="Proteomes" id="UP000199006">
    <property type="component" value="Unassembled WGS sequence"/>
</dbReference>
<name>A0A1I4I2K3_9FIRM</name>
<comment type="subcellular location">
    <subcellularLocation>
        <location evidence="1">Cell membrane</location>
        <topology evidence="1">Peripheral membrane protein</topology>
    </subcellularLocation>
</comment>
<evidence type="ECO:0000256" key="2">
    <source>
        <dbReference type="ARBA" id="ARBA00022448"/>
    </source>
</evidence>
<gene>
    <name evidence="11" type="ORF">SAMN02983006_01285</name>
</gene>